<feature type="compositionally biased region" description="Low complexity" evidence="1">
    <location>
        <begin position="140"/>
        <end position="157"/>
    </location>
</feature>
<accession>A0A7D5SI77</accession>
<feature type="region of interest" description="Disordered" evidence="1">
    <location>
        <begin position="120"/>
        <end position="157"/>
    </location>
</feature>
<dbReference type="InterPro" id="IPR033186">
    <property type="entry name" value="HerA_C"/>
</dbReference>
<dbReference type="Proteomes" id="UP000509684">
    <property type="component" value="Chromosome"/>
</dbReference>
<dbReference type="AlphaFoldDB" id="A0A7D5SI77"/>
<sequence length="177" mass="18396">MNPKFDTETAIPELGVGEALLSFLNDKGKPSVVEQSSILPPASRVGPQNVWRRSPVQQSTGINTTRSIALAIGSQAVPSVPWTEVSGRTGLAGHGVSGNSAMGCGDQGEWRPRPRRFHVPPVGPAAPPCVRNPGRTVGNGASPPAASGARSPSSASRIAMFREQQQAGEDLLTVVAE</sequence>
<dbReference type="EMBL" id="CP058708">
    <property type="protein sequence ID" value="QLH52499.1"/>
    <property type="molecule type" value="Genomic_DNA"/>
</dbReference>
<proteinExistence type="predicted"/>
<dbReference type="Pfam" id="PF05872">
    <property type="entry name" value="HerA_C"/>
    <property type="match status" value="1"/>
</dbReference>
<name>A0A7D5SI77_9PROT</name>
<feature type="domain" description="Helicase HerA-like C-terminal" evidence="2">
    <location>
        <begin position="2"/>
        <end position="59"/>
    </location>
</feature>
<evidence type="ECO:0000313" key="4">
    <source>
        <dbReference type="Proteomes" id="UP000509684"/>
    </source>
</evidence>
<protein>
    <submittedName>
        <fullName evidence="3">DUF853 family protein</fullName>
    </submittedName>
</protein>
<organism evidence="3 4">
    <name type="scientific">Candidatus Accumulibacter cognatus</name>
    <dbReference type="NCBI Taxonomy" id="2954383"/>
    <lineage>
        <taxon>Bacteria</taxon>
        <taxon>Pseudomonadati</taxon>
        <taxon>Pseudomonadota</taxon>
        <taxon>Betaproteobacteria</taxon>
        <taxon>Candidatus Accumulibacter</taxon>
    </lineage>
</organism>
<dbReference type="KEGG" id="acog:HWD57_08690"/>
<evidence type="ECO:0000256" key="1">
    <source>
        <dbReference type="SAM" id="MobiDB-lite"/>
    </source>
</evidence>
<evidence type="ECO:0000313" key="3">
    <source>
        <dbReference type="EMBL" id="QLH52499.1"/>
    </source>
</evidence>
<reference evidence="3 4" key="1">
    <citation type="journal article" date="2019" name="Microbiome">
        <title>Annotated bacterial chromosomes from frame-shift-corrected long-read metagenomic data.</title>
        <authorList>
            <person name="Arumugam K."/>
            <person name="Bagci C."/>
            <person name="Bessarab I."/>
            <person name="Beier S."/>
            <person name="Buchfink B."/>
            <person name="Gorska A."/>
            <person name="Qiu G."/>
            <person name="Huson D.H."/>
            <person name="Williams R.B.H."/>
        </authorList>
    </citation>
    <scope>NUCLEOTIDE SEQUENCE [LARGE SCALE GENOMIC DNA]</scope>
    <source>
        <strain evidence="3">SSA1</strain>
    </source>
</reference>
<gene>
    <name evidence="3" type="ORF">HWD57_08690</name>
</gene>
<evidence type="ECO:0000259" key="2">
    <source>
        <dbReference type="Pfam" id="PF05872"/>
    </source>
</evidence>